<dbReference type="PROSITE" id="PS50977">
    <property type="entry name" value="HTH_TETR_2"/>
    <property type="match status" value="1"/>
</dbReference>
<evidence type="ECO:0000256" key="2">
    <source>
        <dbReference type="ARBA" id="ARBA00023125"/>
    </source>
</evidence>
<dbReference type="Gene3D" id="1.10.357.10">
    <property type="entry name" value="Tetracycline Repressor, domain 2"/>
    <property type="match status" value="1"/>
</dbReference>
<reference evidence="6 7" key="1">
    <citation type="submission" date="2021-11" db="EMBL/GenBank/DDBJ databases">
        <authorList>
            <person name="Lee D.-H."/>
            <person name="Kim S.-B."/>
        </authorList>
    </citation>
    <scope>NUCLEOTIDE SEQUENCE [LARGE SCALE GENOMIC DNA]</scope>
    <source>
        <strain evidence="6 7">KCTC 52223</strain>
    </source>
</reference>
<sequence length="211" mass="23051">MTEAEEQIRDRALDAFLGLIAEKGFADVSLREVAQAAGLGFADLYRLYPDKMSLAAAFMARIDAEVLEGTPSTTDPEETVRDRLFDVMMRRYDALKPHRAALRALRRAGTRDPMVALSMGPALRRSMSAMLEAASVPSEGLPGALRQNGLLAIHYAVSRVFDGDESGDLSKTMAALDGRLKTAEHWSQLFDKYTKSPMARGPQEPPVSPAP</sequence>
<dbReference type="PANTHER" id="PTHR30055">
    <property type="entry name" value="HTH-TYPE TRANSCRIPTIONAL REGULATOR RUTR"/>
    <property type="match status" value="1"/>
</dbReference>
<keyword evidence="7" id="KW-1185">Reference proteome</keyword>
<feature type="domain" description="HTH tetR-type" evidence="5">
    <location>
        <begin position="6"/>
        <end position="66"/>
    </location>
</feature>
<protein>
    <submittedName>
        <fullName evidence="6">TetR family transcriptional regulator</fullName>
    </submittedName>
</protein>
<comment type="caution">
    <text evidence="6">The sequence shown here is derived from an EMBL/GenBank/DDBJ whole genome shotgun (WGS) entry which is preliminary data.</text>
</comment>
<dbReference type="InterPro" id="IPR050109">
    <property type="entry name" value="HTH-type_TetR-like_transc_reg"/>
</dbReference>
<dbReference type="InterPro" id="IPR001647">
    <property type="entry name" value="HTH_TetR"/>
</dbReference>
<proteinExistence type="predicted"/>
<evidence type="ECO:0000313" key="7">
    <source>
        <dbReference type="Proteomes" id="UP001198862"/>
    </source>
</evidence>
<dbReference type="EMBL" id="JAJISD010000006">
    <property type="protein sequence ID" value="MCC8430467.1"/>
    <property type="molecule type" value="Genomic_DNA"/>
</dbReference>
<dbReference type="Pfam" id="PF00440">
    <property type="entry name" value="TetR_N"/>
    <property type="match status" value="1"/>
</dbReference>
<keyword evidence="2 4" id="KW-0238">DNA-binding</keyword>
<organism evidence="6 7">
    <name type="scientific">Reyranella aquatilis</name>
    <dbReference type="NCBI Taxonomy" id="2035356"/>
    <lineage>
        <taxon>Bacteria</taxon>
        <taxon>Pseudomonadati</taxon>
        <taxon>Pseudomonadota</taxon>
        <taxon>Alphaproteobacteria</taxon>
        <taxon>Hyphomicrobiales</taxon>
        <taxon>Reyranellaceae</taxon>
        <taxon>Reyranella</taxon>
    </lineage>
</organism>
<dbReference type="RefSeq" id="WP_230551625.1">
    <property type="nucleotide sequence ID" value="NZ_JAJISD010000006.1"/>
</dbReference>
<accession>A0ABS8KXL2</accession>
<keyword evidence="1" id="KW-0805">Transcription regulation</keyword>
<dbReference type="Proteomes" id="UP001198862">
    <property type="component" value="Unassembled WGS sequence"/>
</dbReference>
<name>A0ABS8KXL2_9HYPH</name>
<evidence type="ECO:0000313" key="6">
    <source>
        <dbReference type="EMBL" id="MCC8430467.1"/>
    </source>
</evidence>
<keyword evidence="3" id="KW-0804">Transcription</keyword>
<evidence type="ECO:0000256" key="1">
    <source>
        <dbReference type="ARBA" id="ARBA00023015"/>
    </source>
</evidence>
<gene>
    <name evidence="6" type="ORF">LJ725_15940</name>
</gene>
<dbReference type="InterPro" id="IPR009057">
    <property type="entry name" value="Homeodomain-like_sf"/>
</dbReference>
<evidence type="ECO:0000256" key="3">
    <source>
        <dbReference type="ARBA" id="ARBA00023163"/>
    </source>
</evidence>
<dbReference type="SUPFAM" id="SSF46689">
    <property type="entry name" value="Homeodomain-like"/>
    <property type="match status" value="1"/>
</dbReference>
<evidence type="ECO:0000256" key="4">
    <source>
        <dbReference type="PROSITE-ProRule" id="PRU00335"/>
    </source>
</evidence>
<evidence type="ECO:0000259" key="5">
    <source>
        <dbReference type="PROSITE" id="PS50977"/>
    </source>
</evidence>
<dbReference type="PANTHER" id="PTHR30055:SF234">
    <property type="entry name" value="HTH-TYPE TRANSCRIPTIONAL REGULATOR BETI"/>
    <property type="match status" value="1"/>
</dbReference>
<feature type="DNA-binding region" description="H-T-H motif" evidence="4">
    <location>
        <begin position="29"/>
        <end position="48"/>
    </location>
</feature>